<dbReference type="EMBL" id="AMZH03013529">
    <property type="protein sequence ID" value="RRT49115.1"/>
    <property type="molecule type" value="Genomic_DNA"/>
</dbReference>
<comment type="caution">
    <text evidence="2">The sequence shown here is derived from an EMBL/GenBank/DDBJ whole genome shotgun (WGS) entry which is preliminary data.</text>
</comment>
<sequence>MEPSLRTSKVIKIASKGRTIEEKKGAYASKAEGRREQGDESHRPRGWKRRGGRHRCLPRTIEAGQGRVGFRTLM</sequence>
<protein>
    <submittedName>
        <fullName evidence="2">Uncharacterized protein</fullName>
    </submittedName>
</protein>
<accession>A0A426YBK6</accession>
<dbReference type="AlphaFoldDB" id="A0A426YBK6"/>
<evidence type="ECO:0000313" key="2">
    <source>
        <dbReference type="EMBL" id="RRT49115.1"/>
    </source>
</evidence>
<organism evidence="2 3">
    <name type="scientific">Ensete ventricosum</name>
    <name type="common">Abyssinian banana</name>
    <name type="synonym">Musa ensete</name>
    <dbReference type="NCBI Taxonomy" id="4639"/>
    <lineage>
        <taxon>Eukaryota</taxon>
        <taxon>Viridiplantae</taxon>
        <taxon>Streptophyta</taxon>
        <taxon>Embryophyta</taxon>
        <taxon>Tracheophyta</taxon>
        <taxon>Spermatophyta</taxon>
        <taxon>Magnoliopsida</taxon>
        <taxon>Liliopsida</taxon>
        <taxon>Zingiberales</taxon>
        <taxon>Musaceae</taxon>
        <taxon>Ensete</taxon>
    </lineage>
</organism>
<dbReference type="Proteomes" id="UP000287651">
    <property type="component" value="Unassembled WGS sequence"/>
</dbReference>
<evidence type="ECO:0000313" key="3">
    <source>
        <dbReference type="Proteomes" id="UP000287651"/>
    </source>
</evidence>
<reference evidence="2 3" key="1">
    <citation type="journal article" date="2014" name="Agronomy (Basel)">
        <title>A Draft Genome Sequence for Ensete ventricosum, the Drought-Tolerant Tree Against Hunger.</title>
        <authorList>
            <person name="Harrison J."/>
            <person name="Moore K.A."/>
            <person name="Paszkiewicz K."/>
            <person name="Jones T."/>
            <person name="Grant M."/>
            <person name="Ambacheew D."/>
            <person name="Muzemil S."/>
            <person name="Studholme D.J."/>
        </authorList>
    </citation>
    <scope>NUCLEOTIDE SEQUENCE [LARGE SCALE GENOMIC DNA]</scope>
</reference>
<evidence type="ECO:0000256" key="1">
    <source>
        <dbReference type="SAM" id="MobiDB-lite"/>
    </source>
</evidence>
<name>A0A426YBK6_ENSVE</name>
<proteinExistence type="predicted"/>
<gene>
    <name evidence="2" type="ORF">B296_00051409</name>
</gene>
<feature type="compositionally biased region" description="Basic and acidic residues" evidence="1">
    <location>
        <begin position="22"/>
        <end position="43"/>
    </location>
</feature>
<feature type="region of interest" description="Disordered" evidence="1">
    <location>
        <begin position="22"/>
        <end position="52"/>
    </location>
</feature>